<evidence type="ECO:0000256" key="4">
    <source>
        <dbReference type="SAM" id="MobiDB-lite"/>
    </source>
</evidence>
<proteinExistence type="inferred from homology"/>
<dbReference type="PANTHER" id="PTHR24321">
    <property type="entry name" value="DEHYDROGENASES, SHORT CHAIN"/>
    <property type="match status" value="1"/>
</dbReference>
<sequence>MPGHGSAAGRRTLRRQGRVRDGRARGQGREHAVRFAEQGADVIAVDLCEQLDSVAYPMATADDLEETVRLVEKTGRRIVAEQADVRDRDRLAAVVDRGVDEFGRLDFVLANAGILPAAGPQGREITAYTDAVAVLLNGVYFTVDAALPALLRNPDSGAIVLTSSAAGFKSVSTDFDSMTHGAAGYTAAKHGVVGLMRHFATSLAARNIRVNSVHPGGVATPMVINEAMVGFVAEHPSFGESQRPLMTLPMMEPASVTDVVMFLCAPTGRYITGVALPVDAGLLLK</sequence>
<dbReference type="CDD" id="cd05233">
    <property type="entry name" value="SDR_c"/>
    <property type="match status" value="1"/>
</dbReference>
<evidence type="ECO:0000313" key="6">
    <source>
        <dbReference type="Proteomes" id="UP001140272"/>
    </source>
</evidence>
<dbReference type="Gene3D" id="3.40.50.720">
    <property type="entry name" value="NAD(P)-binding Rossmann-like Domain"/>
    <property type="match status" value="1"/>
</dbReference>
<dbReference type="Proteomes" id="UP001140272">
    <property type="component" value="Unassembled WGS sequence"/>
</dbReference>
<name>A0A9X2XZF9_9MYCO</name>
<keyword evidence="3" id="KW-0520">NAD</keyword>
<dbReference type="FunFam" id="3.40.50.720:FF:000084">
    <property type="entry name" value="Short-chain dehydrogenase reductase"/>
    <property type="match status" value="1"/>
</dbReference>
<feature type="region of interest" description="Disordered" evidence="4">
    <location>
        <begin position="1"/>
        <end position="30"/>
    </location>
</feature>
<evidence type="ECO:0000256" key="3">
    <source>
        <dbReference type="ARBA" id="ARBA00023027"/>
    </source>
</evidence>
<dbReference type="EMBL" id="JACKRN010000523">
    <property type="protein sequence ID" value="MCV7071521.1"/>
    <property type="molecule type" value="Genomic_DNA"/>
</dbReference>
<dbReference type="GO" id="GO:0016491">
    <property type="term" value="F:oxidoreductase activity"/>
    <property type="evidence" value="ECO:0007669"/>
    <property type="project" value="UniProtKB-KW"/>
</dbReference>
<dbReference type="InterPro" id="IPR023985">
    <property type="entry name" value="SDR_subfam_1"/>
</dbReference>
<dbReference type="AlphaFoldDB" id="A0A9X2XZF9"/>
<evidence type="ECO:0000256" key="1">
    <source>
        <dbReference type="ARBA" id="ARBA00006484"/>
    </source>
</evidence>
<evidence type="ECO:0000313" key="5">
    <source>
        <dbReference type="EMBL" id="MCV7071521.1"/>
    </source>
</evidence>
<dbReference type="NCBIfam" id="TIGR03971">
    <property type="entry name" value="SDR_subfam_1"/>
    <property type="match status" value="1"/>
</dbReference>
<gene>
    <name evidence="5" type="ORF">H7H73_14910</name>
</gene>
<comment type="caution">
    <text evidence="5">The sequence shown here is derived from an EMBL/GenBank/DDBJ whole genome shotgun (WGS) entry which is preliminary data.</text>
</comment>
<protein>
    <submittedName>
        <fullName evidence="5">Mycofactocin-coupled SDR family oxidoreductase</fullName>
    </submittedName>
</protein>
<dbReference type="Pfam" id="PF13561">
    <property type="entry name" value="adh_short_C2"/>
    <property type="match status" value="1"/>
</dbReference>
<reference evidence="5" key="2">
    <citation type="journal article" date="2022" name="BMC Genomics">
        <title>Comparative genome analysis of mycobacteria focusing on tRNA and non-coding RNA.</title>
        <authorList>
            <person name="Behra P.R.K."/>
            <person name="Pettersson B.M.F."/>
            <person name="Ramesh M."/>
            <person name="Das S."/>
            <person name="Dasgupta S."/>
            <person name="Kirsebom L.A."/>
        </authorList>
    </citation>
    <scope>NUCLEOTIDE SEQUENCE</scope>
    <source>
        <strain evidence="5">DSM 45406</strain>
    </source>
</reference>
<comment type="similarity">
    <text evidence="1">Belongs to the short-chain dehydrogenases/reductases (SDR) family.</text>
</comment>
<dbReference type="PROSITE" id="PS00061">
    <property type="entry name" value="ADH_SHORT"/>
    <property type="match status" value="1"/>
</dbReference>
<evidence type="ECO:0000256" key="2">
    <source>
        <dbReference type="ARBA" id="ARBA00023002"/>
    </source>
</evidence>
<dbReference type="NCBIfam" id="NF009467">
    <property type="entry name" value="PRK12826.1-3"/>
    <property type="match status" value="1"/>
</dbReference>
<dbReference type="PANTHER" id="PTHR24321:SF8">
    <property type="entry name" value="ESTRADIOL 17-BETA-DEHYDROGENASE 8-RELATED"/>
    <property type="match status" value="1"/>
</dbReference>
<accession>A0A9X2XZF9</accession>
<dbReference type="SUPFAM" id="SSF51735">
    <property type="entry name" value="NAD(P)-binding Rossmann-fold domains"/>
    <property type="match status" value="1"/>
</dbReference>
<dbReference type="InterPro" id="IPR036291">
    <property type="entry name" value="NAD(P)-bd_dom_sf"/>
</dbReference>
<keyword evidence="2" id="KW-0560">Oxidoreductase</keyword>
<dbReference type="InterPro" id="IPR002347">
    <property type="entry name" value="SDR_fam"/>
</dbReference>
<reference evidence="5" key="1">
    <citation type="submission" date="2020-07" db="EMBL/GenBank/DDBJ databases">
        <authorList>
            <person name="Pettersson B.M.F."/>
            <person name="Behra P.R.K."/>
            <person name="Ramesh M."/>
            <person name="Das S."/>
            <person name="Dasgupta S."/>
            <person name="Kirsebom L.A."/>
        </authorList>
    </citation>
    <scope>NUCLEOTIDE SEQUENCE</scope>
    <source>
        <strain evidence="5">DSM 45406</strain>
    </source>
</reference>
<organism evidence="5 6">
    <name type="scientific">Mycolicibacterium rufum</name>
    <dbReference type="NCBI Taxonomy" id="318424"/>
    <lineage>
        <taxon>Bacteria</taxon>
        <taxon>Bacillati</taxon>
        <taxon>Actinomycetota</taxon>
        <taxon>Actinomycetes</taxon>
        <taxon>Mycobacteriales</taxon>
        <taxon>Mycobacteriaceae</taxon>
        <taxon>Mycolicibacterium</taxon>
    </lineage>
</organism>
<dbReference type="InterPro" id="IPR020904">
    <property type="entry name" value="Sc_DH/Rdtase_CS"/>
</dbReference>
<dbReference type="PRINTS" id="PR00080">
    <property type="entry name" value="SDRFAMILY"/>
</dbReference>
<feature type="compositionally biased region" description="Basic and acidic residues" evidence="4">
    <location>
        <begin position="18"/>
        <end position="30"/>
    </location>
</feature>
<dbReference type="PRINTS" id="PR00081">
    <property type="entry name" value="GDHRDH"/>
</dbReference>